<proteinExistence type="predicted"/>
<reference evidence="2 3" key="1">
    <citation type="submission" date="2014-12" db="EMBL/GenBank/DDBJ databases">
        <title>Draft genome sequence of Cohnella kolymensis strain B-2846.</title>
        <authorList>
            <person name="Karlyshev A.V."/>
            <person name="Kudryashova E.B."/>
        </authorList>
    </citation>
    <scope>NUCLEOTIDE SEQUENCE [LARGE SCALE GENOMIC DNA]</scope>
    <source>
        <strain evidence="2 3">VKM B-2846</strain>
    </source>
</reference>
<protein>
    <submittedName>
        <fullName evidence="2">Uncharacterized protein</fullName>
    </submittedName>
</protein>
<keyword evidence="3" id="KW-1185">Reference proteome</keyword>
<sequence>MDDDKDLFEQLTRGPLNRNGFNDALRKKIYDSIEKPKKRSAGFRLFKSVSAGAAFMFLIGVLLGVWIWKGTPFGFLQNTGEADTAASADRGALFAGNTGDVQPQSAILIGLRKDEASGGQSSYRTVLVVPQDGKLTVAADGPGIWMPYKQKFWKIDNVPYLTGKGKQILIAEPAVSASSTYLENSPQLSRTEKLLFAGNRYVSVSESINDSAHGNKRDKTFLRVKEIEQLKTSERRKELLSSRQAYVTLSEVAGTSRVPAGMDQWTIARVPGKWVAMQHAAESNTGRGDSPSDWTQTGVTLSSAVLSHDTLSIAWDDVYSIERSARDAFTSPREDLAAIVTDNSIDIYPYRMKDFRKRALKLPVDPAETIVMVQWATSSYVDSWKEELGKWIPPTTDDGL</sequence>
<gene>
    <name evidence="2" type="ORF">SD71_17410</name>
</gene>
<evidence type="ECO:0000313" key="2">
    <source>
        <dbReference type="EMBL" id="KIL34801.1"/>
    </source>
</evidence>
<dbReference type="Proteomes" id="UP000054526">
    <property type="component" value="Unassembled WGS sequence"/>
</dbReference>
<name>A0ABR5A175_9BACL</name>
<keyword evidence="1" id="KW-1133">Transmembrane helix</keyword>
<keyword evidence="1" id="KW-0812">Transmembrane</keyword>
<organism evidence="2 3">
    <name type="scientific">Cohnella kolymensis</name>
    <dbReference type="NCBI Taxonomy" id="1590652"/>
    <lineage>
        <taxon>Bacteria</taxon>
        <taxon>Bacillati</taxon>
        <taxon>Bacillota</taxon>
        <taxon>Bacilli</taxon>
        <taxon>Bacillales</taxon>
        <taxon>Paenibacillaceae</taxon>
        <taxon>Cohnella</taxon>
    </lineage>
</organism>
<evidence type="ECO:0000256" key="1">
    <source>
        <dbReference type="SAM" id="Phobius"/>
    </source>
</evidence>
<keyword evidence="1" id="KW-0472">Membrane</keyword>
<dbReference type="EMBL" id="JXAL01000026">
    <property type="protein sequence ID" value="KIL34801.1"/>
    <property type="molecule type" value="Genomic_DNA"/>
</dbReference>
<feature type="transmembrane region" description="Helical" evidence="1">
    <location>
        <begin position="45"/>
        <end position="68"/>
    </location>
</feature>
<dbReference type="RefSeq" id="WP_041065925.1">
    <property type="nucleotide sequence ID" value="NZ_JXAL01000026.1"/>
</dbReference>
<evidence type="ECO:0000313" key="3">
    <source>
        <dbReference type="Proteomes" id="UP000054526"/>
    </source>
</evidence>
<accession>A0ABR5A175</accession>
<comment type="caution">
    <text evidence="2">The sequence shown here is derived from an EMBL/GenBank/DDBJ whole genome shotgun (WGS) entry which is preliminary data.</text>
</comment>